<dbReference type="Proteomes" id="UP001057452">
    <property type="component" value="Chromosome 17"/>
</dbReference>
<evidence type="ECO:0000313" key="1">
    <source>
        <dbReference type="EMBL" id="KAI4810297.1"/>
    </source>
</evidence>
<name>A0ACB9WAM4_CHAAC</name>
<dbReference type="EMBL" id="CM043801">
    <property type="protein sequence ID" value="KAI4810297.1"/>
    <property type="molecule type" value="Genomic_DNA"/>
</dbReference>
<proteinExistence type="predicted"/>
<gene>
    <name evidence="1" type="ORF">KUCAC02_019136</name>
</gene>
<accession>A0ACB9WAM4</accession>
<organism evidence="1 2">
    <name type="scientific">Chaenocephalus aceratus</name>
    <name type="common">Blackfin icefish</name>
    <name type="synonym">Chaenichthys aceratus</name>
    <dbReference type="NCBI Taxonomy" id="36190"/>
    <lineage>
        <taxon>Eukaryota</taxon>
        <taxon>Metazoa</taxon>
        <taxon>Chordata</taxon>
        <taxon>Craniata</taxon>
        <taxon>Vertebrata</taxon>
        <taxon>Euteleostomi</taxon>
        <taxon>Actinopterygii</taxon>
        <taxon>Neopterygii</taxon>
        <taxon>Teleostei</taxon>
        <taxon>Neoteleostei</taxon>
        <taxon>Acanthomorphata</taxon>
        <taxon>Eupercaria</taxon>
        <taxon>Perciformes</taxon>
        <taxon>Notothenioidei</taxon>
        <taxon>Channichthyidae</taxon>
        <taxon>Chaenocephalus</taxon>
    </lineage>
</organism>
<protein>
    <submittedName>
        <fullName evidence="1">Uncharacterized protein</fullName>
    </submittedName>
</protein>
<sequence>MNNEVALMFVKYCPDPEHACVLKCKPIHEWTSRDVQLRIDDYQREIRANGRTANVGQLKSHTATVTSEQLSSLMESPAVPEQCQAPSPMSLSPQSQPHMFHSPFPSSSTVPAVRSAACYAPVPTLAQSLQQSEERLLSRMVDIFQGMMDKVQQRDTARPTQGGRFHPSSSGKCSREPACKDKNVPLSDVFDDTVWLSQLAYLSDIFSRLNDLNLGLQGLSINVFDVQDKINTMLKKLEFFEIKVKADIKGLCSRRQAQPSH</sequence>
<reference evidence="1" key="1">
    <citation type="submission" date="2022-05" db="EMBL/GenBank/DDBJ databases">
        <title>Chromosome-level genome of Chaenocephalus aceratus.</title>
        <authorList>
            <person name="Park H."/>
        </authorList>
    </citation>
    <scope>NUCLEOTIDE SEQUENCE</scope>
    <source>
        <strain evidence="1">KU_202001</strain>
    </source>
</reference>
<evidence type="ECO:0000313" key="2">
    <source>
        <dbReference type="Proteomes" id="UP001057452"/>
    </source>
</evidence>
<keyword evidence="2" id="KW-1185">Reference proteome</keyword>
<comment type="caution">
    <text evidence="1">The sequence shown here is derived from an EMBL/GenBank/DDBJ whole genome shotgun (WGS) entry which is preliminary data.</text>
</comment>